<name>A0A8J3NGB7_9ACTN</name>
<dbReference type="AlphaFoldDB" id="A0A8J3NGB7"/>
<keyword evidence="1" id="KW-0472">Membrane</keyword>
<gene>
    <name evidence="2" type="ORF">Aru02nite_55730</name>
</gene>
<accession>A0A8J3NGB7</accession>
<keyword evidence="1" id="KW-0812">Transmembrane</keyword>
<organism evidence="2 3">
    <name type="scientific">Actinocatenispora rupis</name>
    <dbReference type="NCBI Taxonomy" id="519421"/>
    <lineage>
        <taxon>Bacteria</taxon>
        <taxon>Bacillati</taxon>
        <taxon>Actinomycetota</taxon>
        <taxon>Actinomycetes</taxon>
        <taxon>Micromonosporales</taxon>
        <taxon>Micromonosporaceae</taxon>
        <taxon>Actinocatenispora</taxon>
    </lineage>
</organism>
<sequence length="180" mass="19611">MVGWPALTACSYATLPLVGRLPLAGWPILAGCWVWAVGASVAVAALLVRRRRRWRAIGCVVATLVLGCAVATTDWPRAYADSQFRLQRGGLAHLAARHRAGALPPDALLPPRLRYLSIDGQAHRTGDALYLPAWRDWRGENGGGFAYFPTTPGRDTSIVTAPGDMGHPVRYLGDGWWWVE</sequence>
<proteinExistence type="predicted"/>
<evidence type="ECO:0000313" key="2">
    <source>
        <dbReference type="EMBL" id="GID14684.1"/>
    </source>
</evidence>
<comment type="caution">
    <text evidence="2">The sequence shown here is derived from an EMBL/GenBank/DDBJ whole genome shotgun (WGS) entry which is preliminary data.</text>
</comment>
<feature type="transmembrane region" description="Helical" evidence="1">
    <location>
        <begin position="24"/>
        <end position="48"/>
    </location>
</feature>
<evidence type="ECO:0000256" key="1">
    <source>
        <dbReference type="SAM" id="Phobius"/>
    </source>
</evidence>
<keyword evidence="3" id="KW-1185">Reference proteome</keyword>
<protein>
    <submittedName>
        <fullName evidence="2">Uncharacterized protein</fullName>
    </submittedName>
</protein>
<reference evidence="2" key="1">
    <citation type="submission" date="2021-01" db="EMBL/GenBank/DDBJ databases">
        <title>Whole genome shotgun sequence of Actinocatenispora rupis NBRC 107355.</title>
        <authorList>
            <person name="Komaki H."/>
            <person name="Tamura T."/>
        </authorList>
    </citation>
    <scope>NUCLEOTIDE SEQUENCE</scope>
    <source>
        <strain evidence="2">NBRC 107355</strain>
    </source>
</reference>
<dbReference type="Proteomes" id="UP000612808">
    <property type="component" value="Unassembled WGS sequence"/>
</dbReference>
<evidence type="ECO:0000313" key="3">
    <source>
        <dbReference type="Proteomes" id="UP000612808"/>
    </source>
</evidence>
<dbReference type="EMBL" id="BOMB01000032">
    <property type="protein sequence ID" value="GID14684.1"/>
    <property type="molecule type" value="Genomic_DNA"/>
</dbReference>
<keyword evidence="1" id="KW-1133">Transmembrane helix</keyword>